<dbReference type="Proteomes" id="UP001147733">
    <property type="component" value="Unassembled WGS sequence"/>
</dbReference>
<reference evidence="1" key="2">
    <citation type="journal article" date="2023" name="IMA Fungus">
        <title>Comparative genomic study of the Penicillium genus elucidates a diverse pangenome and 15 lateral gene transfer events.</title>
        <authorList>
            <person name="Petersen C."/>
            <person name="Sorensen T."/>
            <person name="Nielsen M.R."/>
            <person name="Sondergaard T.E."/>
            <person name="Sorensen J.L."/>
            <person name="Fitzpatrick D.A."/>
            <person name="Frisvad J.C."/>
            <person name="Nielsen K.L."/>
        </authorList>
    </citation>
    <scope>NUCLEOTIDE SEQUENCE</scope>
    <source>
        <strain evidence="1">IBT 23319</strain>
    </source>
</reference>
<protein>
    <submittedName>
        <fullName evidence="1">Uncharacterized protein</fullName>
    </submittedName>
</protein>
<proteinExistence type="predicted"/>
<evidence type="ECO:0000313" key="1">
    <source>
        <dbReference type="EMBL" id="KAJ5222637.1"/>
    </source>
</evidence>
<sequence>MDLDSPEIMSIHEYNLQYDESAKMDIDQIDIDLMDTSSDNTYSGGIYQSGVYSFNNCSAETLPDYISSPTTSNSRRGWLYDWSSPSSSSAWLPGNLAKLPLELIFNILDEILIGQSPRLTHTSLHGLLGLRQASKQTKAIVDAYLERNFTKDYLQGQLHNWENPNCAKWYQSSAHAFLKAMEPGLPDLYLGNNPESDTITETIVDDCPDCFESLCKAIPGLSKASSGTNENGWTFLAIAIRSSSYKMLERLLNMHRPCFSDPPSSVLISPANCTFDAPSGLGMLAYQTDPDFADKALSLLGPSLLNRSVFGLAQSLFDASEKAQLSTYISVYTAEWLTRLGIQLWTPKTGARSAWHAGVLNGPEFLEFLYNHDPDGIWSPANSISQPIHHAIWSGRLDSFRWILNKTKELDLKGFRWMIEKVATFAADDTSPLSEVMLNDLLPESEPRELNYYLAGMLFKHIVAGLTRVVDYDTDHEGHRGSRYEHEQRAIRKCQAVAGVFFDTGYPVGNFNTRLANSFHAEAVTLAQQWGFEDLERTLYFYHGL</sequence>
<gene>
    <name evidence="1" type="ORF">N7469_008877</name>
</gene>
<organism evidence="1 2">
    <name type="scientific">Penicillium citrinum</name>
    <dbReference type="NCBI Taxonomy" id="5077"/>
    <lineage>
        <taxon>Eukaryota</taxon>
        <taxon>Fungi</taxon>
        <taxon>Dikarya</taxon>
        <taxon>Ascomycota</taxon>
        <taxon>Pezizomycotina</taxon>
        <taxon>Eurotiomycetes</taxon>
        <taxon>Eurotiomycetidae</taxon>
        <taxon>Eurotiales</taxon>
        <taxon>Aspergillaceae</taxon>
        <taxon>Penicillium</taxon>
    </lineage>
</organism>
<keyword evidence="2" id="KW-1185">Reference proteome</keyword>
<dbReference type="EMBL" id="JAPQKT010000008">
    <property type="protein sequence ID" value="KAJ5222637.1"/>
    <property type="molecule type" value="Genomic_DNA"/>
</dbReference>
<comment type="caution">
    <text evidence="1">The sequence shown here is derived from an EMBL/GenBank/DDBJ whole genome shotgun (WGS) entry which is preliminary data.</text>
</comment>
<name>A0A9W9NMA5_PENCI</name>
<reference evidence="1" key="1">
    <citation type="submission" date="2022-11" db="EMBL/GenBank/DDBJ databases">
        <authorList>
            <person name="Petersen C."/>
        </authorList>
    </citation>
    <scope>NUCLEOTIDE SEQUENCE</scope>
    <source>
        <strain evidence="1">IBT 23319</strain>
    </source>
</reference>
<dbReference type="GeneID" id="81386962"/>
<dbReference type="RefSeq" id="XP_056497560.1">
    <property type="nucleotide sequence ID" value="XM_056647795.1"/>
</dbReference>
<dbReference type="AlphaFoldDB" id="A0A9W9NMA5"/>
<accession>A0A9W9NMA5</accession>
<evidence type="ECO:0000313" key="2">
    <source>
        <dbReference type="Proteomes" id="UP001147733"/>
    </source>
</evidence>
<dbReference type="SUPFAM" id="SSF48403">
    <property type="entry name" value="Ankyrin repeat"/>
    <property type="match status" value="1"/>
</dbReference>
<dbReference type="OrthoDB" id="432281at2759"/>
<dbReference type="InterPro" id="IPR036770">
    <property type="entry name" value="Ankyrin_rpt-contain_sf"/>
</dbReference>